<sequence length="91" mass="9604">EICPPSSDMSPTPCEDECSSQADCPYPLVCCPGGCTQGRPKDDRTYHACVYPDICATGVCKHGATCIRGQGLEYECLCPPGLEGPNCDTGK</sequence>
<comment type="caution">
    <text evidence="7">Lacks conserved residue(s) required for the propagation of feature annotation.</text>
</comment>
<dbReference type="Pfam" id="PF00008">
    <property type="entry name" value="EGF"/>
    <property type="match status" value="1"/>
</dbReference>
<dbReference type="SMART" id="SM00181">
    <property type="entry name" value="EGF"/>
    <property type="match status" value="1"/>
</dbReference>
<proteinExistence type="predicted"/>
<gene>
    <name evidence="9" type="ORF">DPMN_106358</name>
</gene>
<evidence type="ECO:0000259" key="8">
    <source>
        <dbReference type="PROSITE" id="PS50026"/>
    </source>
</evidence>
<keyword evidence="2" id="KW-0732">Signal</keyword>
<reference evidence="9" key="1">
    <citation type="journal article" date="2019" name="bioRxiv">
        <title>The Genome of the Zebra Mussel, Dreissena polymorpha: A Resource for Invasive Species Research.</title>
        <authorList>
            <person name="McCartney M.A."/>
            <person name="Auch B."/>
            <person name="Kono T."/>
            <person name="Mallez S."/>
            <person name="Zhang Y."/>
            <person name="Obille A."/>
            <person name="Becker A."/>
            <person name="Abrahante J.E."/>
            <person name="Garbe J."/>
            <person name="Badalamenti J.P."/>
            <person name="Herman A."/>
            <person name="Mangelson H."/>
            <person name="Liachko I."/>
            <person name="Sullivan S."/>
            <person name="Sone E.D."/>
            <person name="Koren S."/>
            <person name="Silverstein K.A.T."/>
            <person name="Beckman K.B."/>
            <person name="Gohl D.M."/>
        </authorList>
    </citation>
    <scope>NUCLEOTIDE SEQUENCE</scope>
    <source>
        <strain evidence="9">Duluth1</strain>
        <tissue evidence="9">Whole animal</tissue>
    </source>
</reference>
<evidence type="ECO:0000256" key="4">
    <source>
        <dbReference type="ARBA" id="ARBA00022837"/>
    </source>
</evidence>
<dbReference type="Gene3D" id="2.10.25.10">
    <property type="entry name" value="Laminin"/>
    <property type="match status" value="1"/>
</dbReference>
<evidence type="ECO:0000313" key="9">
    <source>
        <dbReference type="EMBL" id="KAH3833057.1"/>
    </source>
</evidence>
<feature type="domain" description="EGF-like" evidence="8">
    <location>
        <begin position="51"/>
        <end position="88"/>
    </location>
</feature>
<accession>A0A9D4QJW2</accession>
<feature type="non-terminal residue" evidence="9">
    <location>
        <position position="1"/>
    </location>
</feature>
<evidence type="ECO:0000256" key="2">
    <source>
        <dbReference type="ARBA" id="ARBA00022729"/>
    </source>
</evidence>
<keyword evidence="3" id="KW-0677">Repeat</keyword>
<dbReference type="InterPro" id="IPR000742">
    <property type="entry name" value="EGF"/>
</dbReference>
<evidence type="ECO:0000256" key="6">
    <source>
        <dbReference type="ARBA" id="ARBA00023180"/>
    </source>
</evidence>
<dbReference type="FunFam" id="2.10.25.10:FF:000508">
    <property type="entry name" value="Eyes shut homolog"/>
    <property type="match status" value="1"/>
</dbReference>
<keyword evidence="5 7" id="KW-1015">Disulfide bond</keyword>
<dbReference type="SUPFAM" id="SSF57196">
    <property type="entry name" value="EGF/Laminin"/>
    <property type="match status" value="1"/>
</dbReference>
<evidence type="ECO:0000256" key="7">
    <source>
        <dbReference type="PROSITE-ProRule" id="PRU00076"/>
    </source>
</evidence>
<protein>
    <recommendedName>
        <fullName evidence="8">EGF-like domain-containing protein</fullName>
    </recommendedName>
</protein>
<organism evidence="9 10">
    <name type="scientific">Dreissena polymorpha</name>
    <name type="common">Zebra mussel</name>
    <name type="synonym">Mytilus polymorpha</name>
    <dbReference type="NCBI Taxonomy" id="45954"/>
    <lineage>
        <taxon>Eukaryota</taxon>
        <taxon>Metazoa</taxon>
        <taxon>Spiralia</taxon>
        <taxon>Lophotrochozoa</taxon>
        <taxon>Mollusca</taxon>
        <taxon>Bivalvia</taxon>
        <taxon>Autobranchia</taxon>
        <taxon>Heteroconchia</taxon>
        <taxon>Euheterodonta</taxon>
        <taxon>Imparidentia</taxon>
        <taxon>Neoheterodontei</taxon>
        <taxon>Myida</taxon>
        <taxon>Dreissenoidea</taxon>
        <taxon>Dreissenidae</taxon>
        <taxon>Dreissena</taxon>
    </lineage>
</organism>
<dbReference type="PROSITE" id="PS00022">
    <property type="entry name" value="EGF_1"/>
    <property type="match status" value="1"/>
</dbReference>
<evidence type="ECO:0000256" key="5">
    <source>
        <dbReference type="ARBA" id="ARBA00023157"/>
    </source>
</evidence>
<keyword evidence="10" id="KW-1185">Reference proteome</keyword>
<dbReference type="Proteomes" id="UP000828390">
    <property type="component" value="Unassembled WGS sequence"/>
</dbReference>
<keyword evidence="4" id="KW-0106">Calcium</keyword>
<dbReference type="PROSITE" id="PS50026">
    <property type="entry name" value="EGF_3"/>
    <property type="match status" value="1"/>
</dbReference>
<evidence type="ECO:0000256" key="1">
    <source>
        <dbReference type="ARBA" id="ARBA00022536"/>
    </source>
</evidence>
<comment type="caution">
    <text evidence="9">The sequence shown here is derived from an EMBL/GenBank/DDBJ whole genome shotgun (WGS) entry which is preliminary data.</text>
</comment>
<keyword evidence="6" id="KW-0325">Glycoprotein</keyword>
<feature type="disulfide bond" evidence="7">
    <location>
        <begin position="78"/>
        <end position="87"/>
    </location>
</feature>
<dbReference type="EMBL" id="JAIWYP010000004">
    <property type="protein sequence ID" value="KAH3833057.1"/>
    <property type="molecule type" value="Genomic_DNA"/>
</dbReference>
<evidence type="ECO:0000256" key="3">
    <source>
        <dbReference type="ARBA" id="ARBA00022737"/>
    </source>
</evidence>
<dbReference type="AlphaFoldDB" id="A0A9D4QJW2"/>
<dbReference type="GO" id="GO:0048589">
    <property type="term" value="P:developmental growth"/>
    <property type="evidence" value="ECO:0007669"/>
    <property type="project" value="UniProtKB-ARBA"/>
</dbReference>
<reference evidence="9" key="2">
    <citation type="submission" date="2020-11" db="EMBL/GenBank/DDBJ databases">
        <authorList>
            <person name="McCartney M.A."/>
            <person name="Auch B."/>
            <person name="Kono T."/>
            <person name="Mallez S."/>
            <person name="Becker A."/>
            <person name="Gohl D.M."/>
            <person name="Silverstein K.A.T."/>
            <person name="Koren S."/>
            <person name="Bechman K.B."/>
            <person name="Herman A."/>
            <person name="Abrahante J.E."/>
            <person name="Garbe J."/>
        </authorList>
    </citation>
    <scope>NUCLEOTIDE SEQUENCE</scope>
    <source>
        <strain evidence="9">Duluth1</strain>
        <tissue evidence="9">Whole animal</tissue>
    </source>
</reference>
<name>A0A9D4QJW2_DREPO</name>
<evidence type="ECO:0000313" key="10">
    <source>
        <dbReference type="Proteomes" id="UP000828390"/>
    </source>
</evidence>
<keyword evidence="1 7" id="KW-0245">EGF-like domain</keyword>